<dbReference type="GeneID" id="4561051"/>
<evidence type="ECO:0000313" key="2">
    <source>
        <dbReference type="Proteomes" id="UP000001261"/>
    </source>
</evidence>
<dbReference type="AlphaFoldDB" id="A0A0E1RVQ2"/>
<name>A0A0E1RVQ2_COCIM</name>
<organism evidence="1 2">
    <name type="scientific">Coccidioides immitis (strain RS)</name>
    <name type="common">Valley fever fungus</name>
    <dbReference type="NCBI Taxonomy" id="246410"/>
    <lineage>
        <taxon>Eukaryota</taxon>
        <taxon>Fungi</taxon>
        <taxon>Dikarya</taxon>
        <taxon>Ascomycota</taxon>
        <taxon>Pezizomycotina</taxon>
        <taxon>Eurotiomycetes</taxon>
        <taxon>Eurotiomycetidae</taxon>
        <taxon>Onygenales</taxon>
        <taxon>Onygenaceae</taxon>
        <taxon>Coccidioides</taxon>
    </lineage>
</organism>
<evidence type="ECO:0000313" key="1">
    <source>
        <dbReference type="EMBL" id="EAS30435.2"/>
    </source>
</evidence>
<gene>
    <name evidence="1" type="ORF">CIMG_05914</name>
</gene>
<reference evidence="2" key="2">
    <citation type="journal article" date="2010" name="Genome Res.">
        <title>Population genomic sequencing of Coccidioides fungi reveals recent hybridization and transposon control.</title>
        <authorList>
            <person name="Neafsey D.E."/>
            <person name="Barker B.M."/>
            <person name="Sharpton T.J."/>
            <person name="Stajich J.E."/>
            <person name="Park D.J."/>
            <person name="Whiston E."/>
            <person name="Hung C.-Y."/>
            <person name="McMahan C."/>
            <person name="White J."/>
            <person name="Sykes S."/>
            <person name="Heiman D."/>
            <person name="Young S."/>
            <person name="Zeng Q."/>
            <person name="Abouelleil A."/>
            <person name="Aftuck L."/>
            <person name="Bessette D."/>
            <person name="Brown A."/>
            <person name="FitzGerald M."/>
            <person name="Lui A."/>
            <person name="Macdonald J.P."/>
            <person name="Priest M."/>
            <person name="Orbach M.J."/>
            <person name="Galgiani J.N."/>
            <person name="Kirkland T.N."/>
            <person name="Cole G.T."/>
            <person name="Birren B.W."/>
            <person name="Henn M.R."/>
            <person name="Taylor J.W."/>
            <person name="Rounsley S.D."/>
        </authorList>
    </citation>
    <scope>GENOME REANNOTATION</scope>
    <source>
        <strain evidence="2">RS</strain>
    </source>
</reference>
<dbReference type="KEGG" id="cim:CIMG_05914"/>
<keyword evidence="2" id="KW-1185">Reference proteome</keyword>
<reference evidence="2" key="1">
    <citation type="journal article" date="2009" name="Genome Res.">
        <title>Comparative genomic analyses of the human fungal pathogens Coccidioides and their relatives.</title>
        <authorList>
            <person name="Sharpton T.J."/>
            <person name="Stajich J.E."/>
            <person name="Rounsley S.D."/>
            <person name="Gardner M.J."/>
            <person name="Wortman J.R."/>
            <person name="Jordar V.S."/>
            <person name="Maiti R."/>
            <person name="Kodira C.D."/>
            <person name="Neafsey D.E."/>
            <person name="Zeng Q."/>
            <person name="Hung C.-Y."/>
            <person name="McMahan C."/>
            <person name="Muszewska A."/>
            <person name="Grynberg M."/>
            <person name="Mandel M.A."/>
            <person name="Kellner E.M."/>
            <person name="Barker B.M."/>
            <person name="Galgiani J.N."/>
            <person name="Orbach M.J."/>
            <person name="Kirkland T.N."/>
            <person name="Cole G.T."/>
            <person name="Henn M.R."/>
            <person name="Birren B.W."/>
            <person name="Taylor J.W."/>
        </authorList>
    </citation>
    <scope>NUCLEOTIDE SEQUENCE [LARGE SCALE GENOMIC DNA]</scope>
    <source>
        <strain evidence="2">RS</strain>
    </source>
</reference>
<dbReference type="VEuPathDB" id="FungiDB:CIMG_05914"/>
<dbReference type="InParanoid" id="A0A0E1RVQ2"/>
<dbReference type="Proteomes" id="UP000001261">
    <property type="component" value="Unassembled WGS sequence"/>
</dbReference>
<dbReference type="EMBL" id="GG704912">
    <property type="protein sequence ID" value="EAS30435.2"/>
    <property type="molecule type" value="Genomic_DNA"/>
</dbReference>
<accession>A0A0E1RVQ2</accession>
<protein>
    <submittedName>
        <fullName evidence="1">Uncharacterized protein</fullName>
    </submittedName>
</protein>
<sequence length="115" mass="12978">MQTFPVPCSLYTEGRIRERGASINDGMEIIYGVLTVKFPKQKEFRANWAERLLSSTGVYLVRAKADRLEDAYNREGRITEVHMHTKLNAAVAVQLGPICSQQIDPALRQNRLATS</sequence>
<dbReference type="RefSeq" id="XP_001242018.2">
    <property type="nucleotide sequence ID" value="XM_001242017.2"/>
</dbReference>
<proteinExistence type="predicted"/>